<dbReference type="PROSITE" id="PS00012">
    <property type="entry name" value="PHOSPHOPANTETHEINE"/>
    <property type="match status" value="1"/>
</dbReference>
<feature type="region of interest" description="Disordered" evidence="5">
    <location>
        <begin position="1266"/>
        <end position="1306"/>
    </location>
</feature>
<evidence type="ECO:0000256" key="2">
    <source>
        <dbReference type="ARBA" id="ARBA00022553"/>
    </source>
</evidence>
<dbReference type="InterPro" id="IPR020845">
    <property type="entry name" value="AMP-binding_CS"/>
</dbReference>
<dbReference type="SUPFAM" id="SSF47336">
    <property type="entry name" value="ACP-like"/>
    <property type="match status" value="2"/>
</dbReference>
<dbReference type="OrthoDB" id="416786at2759"/>
<dbReference type="GO" id="GO:0031177">
    <property type="term" value="F:phosphopantetheine binding"/>
    <property type="evidence" value="ECO:0007669"/>
    <property type="project" value="InterPro"/>
</dbReference>
<dbReference type="InterPro" id="IPR001242">
    <property type="entry name" value="Condensation_dom"/>
</dbReference>
<dbReference type="Gene3D" id="3.30.300.30">
    <property type="match status" value="2"/>
</dbReference>
<dbReference type="PROSITE" id="PS00455">
    <property type="entry name" value="AMP_BINDING"/>
    <property type="match status" value="2"/>
</dbReference>
<accession>A0A6A5KK06</accession>
<dbReference type="GO" id="GO:0016874">
    <property type="term" value="F:ligase activity"/>
    <property type="evidence" value="ECO:0007669"/>
    <property type="project" value="UniProtKB-KW"/>
</dbReference>
<dbReference type="GO" id="GO:0005737">
    <property type="term" value="C:cytoplasm"/>
    <property type="evidence" value="ECO:0007669"/>
    <property type="project" value="TreeGrafter"/>
</dbReference>
<dbReference type="InterPro" id="IPR042099">
    <property type="entry name" value="ANL_N_sf"/>
</dbReference>
<dbReference type="InterPro" id="IPR009081">
    <property type="entry name" value="PP-bd_ACP"/>
</dbReference>
<evidence type="ECO:0000259" key="6">
    <source>
        <dbReference type="PROSITE" id="PS50075"/>
    </source>
</evidence>
<dbReference type="InterPro" id="IPR006162">
    <property type="entry name" value="Ppantetheine_attach_site"/>
</dbReference>
<dbReference type="Gene3D" id="3.40.50.12780">
    <property type="entry name" value="N-terminal domain of ligase-like"/>
    <property type="match status" value="2"/>
</dbReference>
<sequence length="2417" mass="267896">MVSFSGLQESRQYWKKLSDSTGTPPTLHCFPLEYQWPRSKSAIDTADETSEALLRFCHRYNVGVYELIYGAWAIVSARHMTGDQQNTTFTVAGWHRSLFPTQEEINPADHDYPLILAVPEDMDVLSWIRHLGNANAEASFHAHIGYKQILEALSVDTPQTKISINGQRRDQDTINADAGYVIDLQILISDEFRISAHHNSSIPQAEVRILLEHFYTTLQQILKDQAAAIGNLQMMPATEMQLLRRYGEASQSPRSGLVHSLIEQQAELAPHAHAIQFERNDLLTFSALNVLSNQVAREIRAHGASVVPVHMYPSANFIVALLAILKAGAAYVILDPEAAAARRSYIIDDTRADVVLVDEASAGEYQKELNIEDLIKRSKNHSGSNLIIDQPDSDAAYIIYTSGSSGDPKGVELQHRAAFNGLHAFPRKAGLRQLLFYNPVFSAAQRSIWATLSVGGCLCLAARKNLTVHLAETINTMQINSIDMTSTTAALISPDQVPSLQRLVLGGEMVNSSVVQKWAHRVELFSAYGLSECTQLNWRCRLLKETNTRNIGWPSDTTTSYILTLGTTNLSPLLIPGELCLGGDQLARGYLNLSQQTEDRFIANPFGGGRLYRTGDMAIRHSDGSIELLGRIDFQVKINGQRIEPGEPNSIIQAHEQVENSVVVPAVVNQKVHLAAMIIRRDSSDGDDWNSLVERLRLLLRSRIPNYMVPSFWIPISALPLNANGKVNMAAVRDMVQELGDAGKLLQDRKRPAVDDTTLSINETIIRRLSGELLTIPEADISLDDSFISLGGTSLEAIQIVSKLRAEHGLVLQIEDVLLGSSLAHIAGSLKEQVGEVGLENVRNFNVSTVLRDSLSLIDVSIGEDEVEDAYGVTPFQEAAIADTIMGGENYIYSRFYYFNHHSMASIQEGLLVVAKSEALLRTTFVPSATSFIQIVKKSAEVPWEEILDMDVNGYLQHRATKPMRPGQLWWRVAALPGKILAITAHHALFDYWSNEFLSRDLTSILTGRQPVRRPLFRYYVEYLQAYDKAAMETFWREYLDGAKPMALGSYTGNEFTVTSRLQSNLRDTASSLGVTPSVLLYAAWALALATVGINANINATFDVVFGITISGRDAPISDILHMNGPTIMIAPLRVEVNPSKPFKELVNGVQDSLWKTARHAQYGLRNILKASKQGRGLVESMVNVLFKMDGGEKKEGLGEERGLVSLKEKSSGSVENVKLEFSTGAPDLVTLVSQLVPEFAKSLVDSVVDILDSATPNTHMRELSIERRRSEQQETSLKEVETTGDNDISSSRGKNGSKRVDIDGHSEDRLNEMGLMNRPPAKESLSAFHHGRLARVPSAFVKHEDIESHMSNGVNGDGNDGHAASKASVYCELAHSAFQRAAALYPGKVAVQDISGSYLTYAGLSIKVNRFAALLRRKGVVLDQVVPIMFEKSINTVVAIFGILVAGGAFLPLGPENPRQRNHGILEDLEGAIAVTDRSNAEFFDDAQYEVIVLDDLDWDTMPIERQMVPDLKPTNLAYVIYTSGSTGKPKGTLLSHEGVAVATKAINEVTQTDMQHRFLWVPNYTFDGSLDTLFTALSAGCTLCVAPQDEIAVNLTGLINTMEANRANMTPSMTALINPKEVPSLKVLLTGGEPLTQHVVSAWWSRVTIYNSYGPTEATISISTKQVEQGMNLRNVGQPYRSVVAMILDPDTMKSVRYGDVGELCVSGPQVARGYLKRPEATGQVFFEGPNGTTYRTGDLARFLPNGDIELFGRRDDQVKINGYRIELEEIESVARLTGLFVKCVVLAATVLKRKQLVALYTKSHETGDQVAHLGSGFLLRPEEAADVEQIKGQLSTIPTYMIPTIWLPVSKFPLSPAGKIDRKRLRTAVETMADSELKDYLPKQEESECITKSELTLRSAWSALFQTSVDDIHANSSFHALGGDSISALNLVSMLRRYGYDLKVSDIVSTTTLRQQARLVDASIESGASATAPQQLQYQPSRSVYEYLAGIGIPQDEVEDVYPCSPGQIEFLTQGKKQDQYWQLMAVRELPDDLDFDRWTVLTRRLTQENQILRALYLYTIKDDPQTAVQVVLKQPSLNITYKSFNTTAEKQQILDTEWETRFNPAKPFVRYTCLFDSKSGQRFLVVKLDHGSYDGTLLHIFDAQFKAFDKGMPIAKHTPFKHFIAHVLSQPKQPQLDYWAHLLANKTFTFPTMTSDPKITQTASARVNESLNIDTIATSTGVTSPIVFQTAFSLLLAHLSGSREVIYDNLVTGRNVALDNPQLINGNCANFLPFYSCVEAEKPMAELLKETQSAFWTATENGFVSLGEIYSSLGKERSVAAAKCLFCFQPFEPVTGEQDSMRWIVMKMSQVRMCFNYAVQLEILKGVKKGEYVIRFGYDGTAFTKEQVELALEWYVRCLERMCKGGVVKDYEV</sequence>
<dbReference type="SUPFAM" id="SSF56801">
    <property type="entry name" value="Acetyl-CoA synthetase-like"/>
    <property type="match status" value="2"/>
</dbReference>
<dbReference type="InterPro" id="IPR020806">
    <property type="entry name" value="PKS_PP-bd"/>
</dbReference>
<feature type="compositionally biased region" description="Polar residues" evidence="5">
    <location>
        <begin position="1284"/>
        <end position="1295"/>
    </location>
</feature>
<dbReference type="PROSITE" id="PS50075">
    <property type="entry name" value="CARRIER"/>
    <property type="match status" value="2"/>
</dbReference>
<dbReference type="InterPro" id="IPR036736">
    <property type="entry name" value="ACP-like_sf"/>
</dbReference>
<dbReference type="CDD" id="cd19542">
    <property type="entry name" value="CT_NRPS-like"/>
    <property type="match status" value="1"/>
</dbReference>
<evidence type="ECO:0000256" key="5">
    <source>
        <dbReference type="SAM" id="MobiDB-lite"/>
    </source>
</evidence>
<organism evidence="7 8">
    <name type="scientific">Decorospora gaudefroyi</name>
    <dbReference type="NCBI Taxonomy" id="184978"/>
    <lineage>
        <taxon>Eukaryota</taxon>
        <taxon>Fungi</taxon>
        <taxon>Dikarya</taxon>
        <taxon>Ascomycota</taxon>
        <taxon>Pezizomycotina</taxon>
        <taxon>Dothideomycetes</taxon>
        <taxon>Pleosporomycetidae</taxon>
        <taxon>Pleosporales</taxon>
        <taxon>Pleosporineae</taxon>
        <taxon>Pleosporaceae</taxon>
        <taxon>Decorospora</taxon>
    </lineage>
</organism>
<feature type="compositionally biased region" description="Basic and acidic residues" evidence="5">
    <location>
        <begin position="1266"/>
        <end position="1282"/>
    </location>
</feature>
<keyword evidence="8" id="KW-1185">Reference proteome</keyword>
<dbReference type="NCBIfam" id="TIGR01733">
    <property type="entry name" value="AA-adenyl-dom"/>
    <property type="match status" value="1"/>
</dbReference>
<dbReference type="GO" id="GO:0044550">
    <property type="term" value="P:secondary metabolite biosynthetic process"/>
    <property type="evidence" value="ECO:0007669"/>
    <property type="project" value="TreeGrafter"/>
</dbReference>
<dbReference type="CDD" id="cd05918">
    <property type="entry name" value="A_NRPS_SidN3_like"/>
    <property type="match status" value="2"/>
</dbReference>
<dbReference type="Pfam" id="PF00501">
    <property type="entry name" value="AMP-binding"/>
    <property type="match status" value="2"/>
</dbReference>
<dbReference type="FunFam" id="3.30.300.30:FF:000015">
    <property type="entry name" value="Nonribosomal peptide synthase SidD"/>
    <property type="match status" value="2"/>
</dbReference>
<dbReference type="Pfam" id="PF00668">
    <property type="entry name" value="Condensation"/>
    <property type="match status" value="2"/>
</dbReference>
<keyword evidence="3" id="KW-0436">Ligase</keyword>
<dbReference type="FunFam" id="3.40.50.12780:FF:000012">
    <property type="entry name" value="Non-ribosomal peptide synthetase"/>
    <property type="match status" value="1"/>
</dbReference>
<dbReference type="SMART" id="SM00823">
    <property type="entry name" value="PKS_PP"/>
    <property type="match status" value="2"/>
</dbReference>
<dbReference type="InterPro" id="IPR045851">
    <property type="entry name" value="AMP-bd_C_sf"/>
</dbReference>
<protein>
    <submittedName>
        <fullName evidence="7">Putative nonribosomal peptide synthase</fullName>
    </submittedName>
</protein>
<name>A0A6A5KK06_9PLEO</name>
<feature type="domain" description="Carrier" evidence="6">
    <location>
        <begin position="760"/>
        <end position="834"/>
    </location>
</feature>
<dbReference type="InterPro" id="IPR023213">
    <property type="entry name" value="CAT-like_dom_sf"/>
</dbReference>
<keyword evidence="2" id="KW-0597">Phosphoprotein</keyword>
<dbReference type="InterPro" id="IPR010071">
    <property type="entry name" value="AA_adenyl_dom"/>
</dbReference>
<dbReference type="Gene3D" id="3.30.559.30">
    <property type="entry name" value="Nonribosomal peptide synthetase, condensation domain"/>
    <property type="match status" value="3"/>
</dbReference>
<keyword evidence="1" id="KW-0596">Phosphopantetheine</keyword>
<reference evidence="7" key="1">
    <citation type="submission" date="2020-01" db="EMBL/GenBank/DDBJ databases">
        <authorList>
            <consortium name="DOE Joint Genome Institute"/>
            <person name="Haridas S."/>
            <person name="Albert R."/>
            <person name="Binder M."/>
            <person name="Bloem J."/>
            <person name="Labutti K."/>
            <person name="Salamov A."/>
            <person name="Andreopoulos B."/>
            <person name="Baker S.E."/>
            <person name="Barry K."/>
            <person name="Bills G."/>
            <person name="Bluhm B.H."/>
            <person name="Cannon C."/>
            <person name="Castanera R."/>
            <person name="Culley D.E."/>
            <person name="Daum C."/>
            <person name="Ezra D."/>
            <person name="Gonzalez J.B."/>
            <person name="Henrissat B."/>
            <person name="Kuo A."/>
            <person name="Liang C."/>
            <person name="Lipzen A."/>
            <person name="Lutzoni F."/>
            <person name="Magnuson J."/>
            <person name="Mondo S."/>
            <person name="Nolan M."/>
            <person name="Ohm R."/>
            <person name="Pangilinan J."/>
            <person name="Park H.-J."/>
            <person name="Ramirez L."/>
            <person name="Alfaro M."/>
            <person name="Sun H."/>
            <person name="Tritt A."/>
            <person name="Yoshinaga Y."/>
            <person name="Zwiers L.-H."/>
            <person name="Turgeon B.G."/>
            <person name="Goodwin S.B."/>
            <person name="Spatafora J.W."/>
            <person name="Crous P.W."/>
            <person name="Grigoriev I.V."/>
        </authorList>
    </citation>
    <scope>NUCLEOTIDE SEQUENCE</scope>
    <source>
        <strain evidence="7">P77</strain>
    </source>
</reference>
<evidence type="ECO:0000256" key="4">
    <source>
        <dbReference type="ARBA" id="ARBA00029454"/>
    </source>
</evidence>
<evidence type="ECO:0000313" key="8">
    <source>
        <dbReference type="Proteomes" id="UP000800040"/>
    </source>
</evidence>
<feature type="domain" description="Carrier" evidence="6">
    <location>
        <begin position="1891"/>
        <end position="1967"/>
    </location>
</feature>
<dbReference type="PANTHER" id="PTHR45527:SF1">
    <property type="entry name" value="FATTY ACID SYNTHASE"/>
    <property type="match status" value="1"/>
</dbReference>
<proteinExistence type="inferred from homology"/>
<dbReference type="SUPFAM" id="SSF52777">
    <property type="entry name" value="CoA-dependent acyltransferases"/>
    <property type="match status" value="5"/>
</dbReference>
<dbReference type="Gene3D" id="1.10.1200.10">
    <property type="entry name" value="ACP-like"/>
    <property type="match status" value="2"/>
</dbReference>
<evidence type="ECO:0000256" key="1">
    <source>
        <dbReference type="ARBA" id="ARBA00022450"/>
    </source>
</evidence>
<gene>
    <name evidence="7" type="ORF">BDW02DRAFT_567023</name>
</gene>
<evidence type="ECO:0000313" key="7">
    <source>
        <dbReference type="EMBL" id="KAF1836440.1"/>
    </source>
</evidence>
<dbReference type="EMBL" id="ML975273">
    <property type="protein sequence ID" value="KAF1836440.1"/>
    <property type="molecule type" value="Genomic_DNA"/>
</dbReference>
<dbReference type="Pfam" id="PF00550">
    <property type="entry name" value="PP-binding"/>
    <property type="match status" value="2"/>
</dbReference>
<dbReference type="InterPro" id="IPR000873">
    <property type="entry name" value="AMP-dep_synth/lig_dom"/>
</dbReference>
<dbReference type="Proteomes" id="UP000800040">
    <property type="component" value="Unassembled WGS sequence"/>
</dbReference>
<dbReference type="GO" id="GO:0043041">
    <property type="term" value="P:amino acid activation for nonribosomal peptide biosynthetic process"/>
    <property type="evidence" value="ECO:0007669"/>
    <property type="project" value="TreeGrafter"/>
</dbReference>
<evidence type="ECO:0000256" key="3">
    <source>
        <dbReference type="ARBA" id="ARBA00022598"/>
    </source>
</evidence>
<dbReference type="Gene3D" id="3.30.559.10">
    <property type="entry name" value="Chloramphenicol acetyltransferase-like domain"/>
    <property type="match status" value="2"/>
</dbReference>
<dbReference type="PANTHER" id="PTHR45527">
    <property type="entry name" value="NONRIBOSOMAL PEPTIDE SYNTHETASE"/>
    <property type="match status" value="1"/>
</dbReference>
<comment type="similarity">
    <text evidence="4">Belongs to the NRP synthetase family.</text>
</comment>